<accession>A0A383EA78</accession>
<reference evidence="1" key="1">
    <citation type="submission" date="2018-05" db="EMBL/GenBank/DDBJ databases">
        <authorList>
            <person name="Lanie J.A."/>
            <person name="Ng W.-L."/>
            <person name="Kazmierczak K.M."/>
            <person name="Andrzejewski T.M."/>
            <person name="Davidsen T.M."/>
            <person name="Wayne K.J."/>
            <person name="Tettelin H."/>
            <person name="Glass J.I."/>
            <person name="Rusch D."/>
            <person name="Podicherti R."/>
            <person name="Tsui H.-C.T."/>
            <person name="Winkler M.E."/>
        </authorList>
    </citation>
    <scope>NUCLEOTIDE SEQUENCE</scope>
</reference>
<name>A0A383EA78_9ZZZZ</name>
<gene>
    <name evidence="1" type="ORF">METZ01_LOCUS506134</name>
</gene>
<dbReference type="EMBL" id="UINC01223897">
    <property type="protein sequence ID" value="SVE53280.1"/>
    <property type="molecule type" value="Genomic_DNA"/>
</dbReference>
<protein>
    <submittedName>
        <fullName evidence="1">Uncharacterized protein</fullName>
    </submittedName>
</protein>
<dbReference type="AlphaFoldDB" id="A0A383EA78"/>
<organism evidence="1">
    <name type="scientific">marine metagenome</name>
    <dbReference type="NCBI Taxonomy" id="408172"/>
    <lineage>
        <taxon>unclassified sequences</taxon>
        <taxon>metagenomes</taxon>
        <taxon>ecological metagenomes</taxon>
    </lineage>
</organism>
<evidence type="ECO:0000313" key="1">
    <source>
        <dbReference type="EMBL" id="SVE53280.1"/>
    </source>
</evidence>
<sequence>MTDRRDFSISSDYLVCANRVVYETMIGSVPFYEIFSLVKQNFWSTLNCAGECSNFKPSINTLQLLLNVFADIGRVWENSLQIGFHYLHPAKEGELRLIWNENFVIALDVGNSVIKYDKQEFIWVWVIYQFSGRKLHNAKKTCVCFDCS</sequence>
<feature type="non-terminal residue" evidence="1">
    <location>
        <position position="148"/>
    </location>
</feature>
<proteinExistence type="predicted"/>